<dbReference type="InterPro" id="IPR010982">
    <property type="entry name" value="Lambda_DNA-bd_dom_sf"/>
</dbReference>
<dbReference type="EMBL" id="CP054493">
    <property type="protein sequence ID" value="QOY55605.1"/>
    <property type="molecule type" value="Genomic_DNA"/>
</dbReference>
<dbReference type="CDD" id="cd00093">
    <property type="entry name" value="HTH_XRE"/>
    <property type="match status" value="1"/>
</dbReference>
<keyword evidence="3" id="KW-1185">Reference proteome</keyword>
<reference evidence="2 3" key="1">
    <citation type="submission" date="2020-05" db="EMBL/GenBank/DDBJ databases">
        <title>Sulfurimonas marisnigri, sp. nov., and Sulfurimonas baltica, sp. nov., manganese oxide reducing chemolithoautotrophs of the class Epsilonproteobacteria isolated from the pelagic redoxclines of the Black and Baltic Seas and emended description of the genus Sulfurimonas.</title>
        <authorList>
            <person name="Henkel J.V."/>
            <person name="Laudan C."/>
            <person name="Werner J."/>
            <person name="Neu T."/>
            <person name="Plewe S."/>
            <person name="Sproer C."/>
            <person name="Bunk B."/>
            <person name="Schulz-Vogt H.N."/>
        </authorList>
    </citation>
    <scope>NUCLEOTIDE SEQUENCE [LARGE SCALE GENOMIC DNA]</scope>
    <source>
        <strain evidence="2 3">SoZ1</strain>
    </source>
</reference>
<dbReference type="KEGG" id="smas:HUE87_05085"/>
<dbReference type="SUPFAM" id="SSF47413">
    <property type="entry name" value="lambda repressor-like DNA-binding domains"/>
    <property type="match status" value="1"/>
</dbReference>
<dbReference type="GO" id="GO:0003677">
    <property type="term" value="F:DNA binding"/>
    <property type="evidence" value="ECO:0007669"/>
    <property type="project" value="InterPro"/>
</dbReference>
<dbReference type="PROSITE" id="PS50943">
    <property type="entry name" value="HTH_CROC1"/>
    <property type="match status" value="1"/>
</dbReference>
<dbReference type="InterPro" id="IPR001387">
    <property type="entry name" value="Cro/C1-type_HTH"/>
</dbReference>
<gene>
    <name evidence="2" type="ORF">HUE87_05085</name>
</gene>
<feature type="domain" description="HTH cro/C1-type" evidence="1">
    <location>
        <begin position="10"/>
        <end position="63"/>
    </location>
</feature>
<dbReference type="RefSeq" id="WP_194367644.1">
    <property type="nucleotide sequence ID" value="NZ_CP054493.1"/>
</dbReference>
<sequence>MKRLDLINQIIARKEQLGITIENLAKLSGVGVRTINRLLKNEDVKLSTIEHVTNFLGLDFAGNEQVSIQALKKHRAHEKALFLASVVQGTSALEMQGLEDDSLNTIIAAYEKEFLSGSYKDTLWVA</sequence>
<dbReference type="Pfam" id="PF01381">
    <property type="entry name" value="HTH_3"/>
    <property type="match status" value="1"/>
</dbReference>
<organism evidence="2 3">
    <name type="scientific">Candidatus Sulfurimonas marisnigri</name>
    <dbReference type="NCBI Taxonomy" id="2740405"/>
    <lineage>
        <taxon>Bacteria</taxon>
        <taxon>Pseudomonadati</taxon>
        <taxon>Campylobacterota</taxon>
        <taxon>Epsilonproteobacteria</taxon>
        <taxon>Campylobacterales</taxon>
        <taxon>Sulfurimonadaceae</taxon>
        <taxon>Sulfurimonas</taxon>
    </lineage>
</organism>
<evidence type="ECO:0000259" key="1">
    <source>
        <dbReference type="PROSITE" id="PS50943"/>
    </source>
</evidence>
<dbReference type="Proteomes" id="UP000593836">
    <property type="component" value="Chromosome"/>
</dbReference>
<dbReference type="AlphaFoldDB" id="A0A7S7RRI5"/>
<name>A0A7S7RRI5_9BACT</name>
<accession>A0A7S7RRI5</accession>
<evidence type="ECO:0000313" key="3">
    <source>
        <dbReference type="Proteomes" id="UP000593836"/>
    </source>
</evidence>
<dbReference type="SMART" id="SM00530">
    <property type="entry name" value="HTH_XRE"/>
    <property type="match status" value="1"/>
</dbReference>
<evidence type="ECO:0000313" key="2">
    <source>
        <dbReference type="EMBL" id="QOY55605.1"/>
    </source>
</evidence>
<proteinExistence type="predicted"/>
<dbReference type="Gene3D" id="1.10.260.40">
    <property type="entry name" value="lambda repressor-like DNA-binding domains"/>
    <property type="match status" value="1"/>
</dbReference>
<protein>
    <submittedName>
        <fullName evidence="2">Helix-turn-helix domain-containing protein</fullName>
    </submittedName>
</protein>